<proteinExistence type="predicted"/>
<dbReference type="InterPro" id="IPR050327">
    <property type="entry name" value="Proton-linked_MCT"/>
</dbReference>
<dbReference type="InterPro" id="IPR036259">
    <property type="entry name" value="MFS_trans_sf"/>
</dbReference>
<dbReference type="Pfam" id="PF07690">
    <property type="entry name" value="MFS_1"/>
    <property type="match status" value="1"/>
</dbReference>
<evidence type="ECO:0000313" key="8">
    <source>
        <dbReference type="EMBL" id="MBC5732471.1"/>
    </source>
</evidence>
<evidence type="ECO:0000259" key="7">
    <source>
        <dbReference type="PROSITE" id="PS50850"/>
    </source>
</evidence>
<feature type="transmembrane region" description="Helical" evidence="6">
    <location>
        <begin position="367"/>
        <end position="388"/>
    </location>
</feature>
<evidence type="ECO:0000256" key="1">
    <source>
        <dbReference type="ARBA" id="ARBA00004651"/>
    </source>
</evidence>
<feature type="transmembrane region" description="Helical" evidence="6">
    <location>
        <begin position="115"/>
        <end position="137"/>
    </location>
</feature>
<feature type="transmembrane region" description="Helical" evidence="6">
    <location>
        <begin position="336"/>
        <end position="355"/>
    </location>
</feature>
<dbReference type="SUPFAM" id="SSF103473">
    <property type="entry name" value="MFS general substrate transporter"/>
    <property type="match status" value="1"/>
</dbReference>
<comment type="caution">
    <text evidence="8">The sequence shown here is derived from an EMBL/GenBank/DDBJ whole genome shotgun (WGS) entry which is preliminary data.</text>
</comment>
<evidence type="ECO:0000256" key="5">
    <source>
        <dbReference type="ARBA" id="ARBA00023136"/>
    </source>
</evidence>
<dbReference type="AlphaFoldDB" id="A0A8J6M7N2"/>
<feature type="transmembrane region" description="Helical" evidence="6">
    <location>
        <begin position="61"/>
        <end position="85"/>
    </location>
</feature>
<keyword evidence="5 6" id="KW-0472">Membrane</keyword>
<feature type="transmembrane region" description="Helical" evidence="6">
    <location>
        <begin position="92"/>
        <end position="109"/>
    </location>
</feature>
<sequence length="428" mass="46248">MTEQNTATASKQNNKANSFGGWGWSMIFMCMIAYFIGGGINTDGLNIFVGALSGARGWDRAAMLSWSTYGGWIAILFTFIFGHIIVKKGAKVVFVGTLFLTAIAIYFYGHTQNFAVYAISVAACSILSAGYSLTAPNTIQANWFPRKKGLALGWSTIGYPLCTMIFPFVTNFLMGNFGVESMFTAIAVFVLIFAVISIFWCKNTPEEVGCAPDNDPLSAEEIKASQAAARAYKSPWTMKRLLKTPQTWLIGIGMGLLWMVTVAIVSQLVSRLMGAGYERTAAVGMLSVMGFFGIFGSYIWGFIDLKIGTRKATYIYAAWYAVALLLLIFMANTVTIYLGVFMVGISVGGICNLIPSMIGSVFGRYDFAAASRFISAVTKGICACAYLYNAQSLKLTGSLTAGYVGLIVLCGVAALLVFLIKPVVKPQN</sequence>
<feature type="transmembrane region" description="Helical" evidence="6">
    <location>
        <begin position="248"/>
        <end position="269"/>
    </location>
</feature>
<protein>
    <submittedName>
        <fullName evidence="8">MFS transporter</fullName>
    </submittedName>
</protein>
<keyword evidence="4 6" id="KW-1133">Transmembrane helix</keyword>
<reference evidence="8" key="1">
    <citation type="submission" date="2020-08" db="EMBL/GenBank/DDBJ databases">
        <title>Genome public.</title>
        <authorList>
            <person name="Liu C."/>
            <person name="Sun Q."/>
        </authorList>
    </citation>
    <scope>NUCLEOTIDE SEQUENCE</scope>
    <source>
        <strain evidence="8">NSJ-51</strain>
    </source>
</reference>
<evidence type="ECO:0000256" key="4">
    <source>
        <dbReference type="ARBA" id="ARBA00022989"/>
    </source>
</evidence>
<feature type="domain" description="Major facilitator superfamily (MFS) profile" evidence="7">
    <location>
        <begin position="26"/>
        <end position="428"/>
    </location>
</feature>
<evidence type="ECO:0000256" key="3">
    <source>
        <dbReference type="ARBA" id="ARBA00022692"/>
    </source>
</evidence>
<evidence type="ECO:0000313" key="9">
    <source>
        <dbReference type="Proteomes" id="UP000661435"/>
    </source>
</evidence>
<dbReference type="PANTHER" id="PTHR11360">
    <property type="entry name" value="MONOCARBOXYLATE TRANSPORTER"/>
    <property type="match status" value="1"/>
</dbReference>
<evidence type="ECO:0000256" key="2">
    <source>
        <dbReference type="ARBA" id="ARBA00022448"/>
    </source>
</evidence>
<dbReference type="RefSeq" id="WP_186906374.1">
    <property type="nucleotide sequence ID" value="NZ_JACOPP010000002.1"/>
</dbReference>
<keyword evidence="2" id="KW-0813">Transport</keyword>
<evidence type="ECO:0000256" key="6">
    <source>
        <dbReference type="SAM" id="Phobius"/>
    </source>
</evidence>
<feature type="transmembrane region" description="Helical" evidence="6">
    <location>
        <begin position="149"/>
        <end position="169"/>
    </location>
</feature>
<feature type="transmembrane region" description="Helical" evidence="6">
    <location>
        <begin position="181"/>
        <end position="201"/>
    </location>
</feature>
<feature type="transmembrane region" description="Helical" evidence="6">
    <location>
        <begin position="21"/>
        <end position="41"/>
    </location>
</feature>
<comment type="subcellular location">
    <subcellularLocation>
        <location evidence="1">Cell membrane</location>
        <topology evidence="1">Multi-pass membrane protein</topology>
    </subcellularLocation>
</comment>
<dbReference type="InterPro" id="IPR020846">
    <property type="entry name" value="MFS_dom"/>
</dbReference>
<dbReference type="PROSITE" id="PS50850">
    <property type="entry name" value="MFS"/>
    <property type="match status" value="1"/>
</dbReference>
<dbReference type="Proteomes" id="UP000661435">
    <property type="component" value="Unassembled WGS sequence"/>
</dbReference>
<keyword evidence="3 6" id="KW-0812">Transmembrane</keyword>
<dbReference type="EMBL" id="JACOPP010000002">
    <property type="protein sequence ID" value="MBC5732471.1"/>
    <property type="molecule type" value="Genomic_DNA"/>
</dbReference>
<organism evidence="8 9">
    <name type="scientific">Lawsonibacter hominis</name>
    <dbReference type="NCBI Taxonomy" id="2763053"/>
    <lineage>
        <taxon>Bacteria</taxon>
        <taxon>Bacillati</taxon>
        <taxon>Bacillota</taxon>
        <taxon>Clostridia</taxon>
        <taxon>Eubacteriales</taxon>
        <taxon>Oscillospiraceae</taxon>
        <taxon>Lawsonibacter</taxon>
    </lineage>
</organism>
<feature type="transmembrane region" description="Helical" evidence="6">
    <location>
        <begin position="313"/>
        <end position="330"/>
    </location>
</feature>
<feature type="transmembrane region" description="Helical" evidence="6">
    <location>
        <begin position="400"/>
        <end position="420"/>
    </location>
</feature>
<dbReference type="GO" id="GO:0005886">
    <property type="term" value="C:plasma membrane"/>
    <property type="evidence" value="ECO:0007669"/>
    <property type="project" value="UniProtKB-SubCell"/>
</dbReference>
<dbReference type="GO" id="GO:0022857">
    <property type="term" value="F:transmembrane transporter activity"/>
    <property type="evidence" value="ECO:0007669"/>
    <property type="project" value="InterPro"/>
</dbReference>
<feature type="transmembrane region" description="Helical" evidence="6">
    <location>
        <begin position="281"/>
        <end position="301"/>
    </location>
</feature>
<name>A0A8J6M7N2_9FIRM</name>
<accession>A0A8J6M7N2</accession>
<gene>
    <name evidence="8" type="ORF">H8S57_01855</name>
</gene>
<dbReference type="InterPro" id="IPR011701">
    <property type="entry name" value="MFS"/>
</dbReference>
<keyword evidence="9" id="KW-1185">Reference proteome</keyword>
<dbReference type="Gene3D" id="1.20.1250.20">
    <property type="entry name" value="MFS general substrate transporter like domains"/>
    <property type="match status" value="2"/>
</dbReference>